<dbReference type="GO" id="GO:0008234">
    <property type="term" value="F:cysteine-type peptidase activity"/>
    <property type="evidence" value="ECO:0007669"/>
    <property type="project" value="UniProtKB-KW"/>
</dbReference>
<sequence>MSNMRMKHKLIMSMMAGMIIIPGSVVRTQAAETDDSEKSLVPVTGIENILEASYQTEIKNNINLYLVPTEEGEYLNIAFSNTGDYTYIRSEADENSEWVGKLYSDSAAVVLEYLDGWTKIRSGNAEGYVPTETLFTGEEARSRSDEYTNENVTVTADCLNVREGHGTDTTVLTQIDQGEEYLVTADPVDGWYPIQVGEVNGWVCGDYVTEESSYSYGETKEEEQKRMEAEEAAVAKAEAEAQAAEAAAQSVASGQEVIDYACQFIGNPYVWGGTSLTDGADCSGFVQSVYAHFGISLPRTSYEQRSAGYEVSYEDAQPGDLILYEGHVGLYIGNDQIVNAMNEDQGIGISSATYTNIVAVRRIY</sequence>
<evidence type="ECO:0000256" key="5">
    <source>
        <dbReference type="SAM" id="Coils"/>
    </source>
</evidence>
<feature type="domain" description="NlpC/P60" evidence="7">
    <location>
        <begin position="251"/>
        <end position="364"/>
    </location>
</feature>
<dbReference type="EMBL" id="CZBX01000003">
    <property type="protein sequence ID" value="CUQ83462.1"/>
    <property type="molecule type" value="Genomic_DNA"/>
</dbReference>
<evidence type="ECO:0000313" key="8">
    <source>
        <dbReference type="EMBL" id="CUQ83462.1"/>
    </source>
</evidence>
<dbReference type="PANTHER" id="PTHR47053:SF1">
    <property type="entry name" value="MUREIN DD-ENDOPEPTIDASE MEPH-RELATED"/>
    <property type="match status" value="1"/>
</dbReference>
<evidence type="ECO:0000256" key="2">
    <source>
        <dbReference type="ARBA" id="ARBA00022670"/>
    </source>
</evidence>
<dbReference type="Proteomes" id="UP000078383">
    <property type="component" value="Unassembled WGS sequence"/>
</dbReference>
<evidence type="ECO:0000256" key="3">
    <source>
        <dbReference type="ARBA" id="ARBA00022801"/>
    </source>
</evidence>
<reference evidence="8 9" key="1">
    <citation type="submission" date="2015-09" db="EMBL/GenBank/DDBJ databases">
        <authorList>
            <consortium name="Pathogen Informatics"/>
        </authorList>
    </citation>
    <scope>NUCLEOTIDE SEQUENCE [LARGE SCALE GENOMIC DNA]</scope>
    <source>
        <strain evidence="8 9">2789STDY5834889</strain>
    </source>
</reference>
<dbReference type="Gene3D" id="2.30.30.40">
    <property type="entry name" value="SH3 Domains"/>
    <property type="match status" value="2"/>
</dbReference>
<accession>A0A173VRL7</accession>
<keyword evidence="4" id="KW-0788">Thiol protease</keyword>
<name>A0A173VRL7_9FIRM</name>
<dbReference type="InterPro" id="IPR051202">
    <property type="entry name" value="Peptidase_C40"/>
</dbReference>
<dbReference type="RefSeq" id="WP_055165988.1">
    <property type="nucleotide sequence ID" value="NZ_CZBX01000003.1"/>
</dbReference>
<dbReference type="SUPFAM" id="SSF54001">
    <property type="entry name" value="Cysteine proteinases"/>
    <property type="match status" value="1"/>
</dbReference>
<gene>
    <name evidence="8" type="primary">spr</name>
    <name evidence="8" type="ORF">ERS852502_00703</name>
</gene>
<keyword evidence="3 8" id="KW-0378">Hydrolase</keyword>
<dbReference type="PROSITE" id="PS51935">
    <property type="entry name" value="NLPC_P60"/>
    <property type="match status" value="1"/>
</dbReference>
<evidence type="ECO:0000256" key="4">
    <source>
        <dbReference type="ARBA" id="ARBA00022807"/>
    </source>
</evidence>
<evidence type="ECO:0000313" key="9">
    <source>
        <dbReference type="Proteomes" id="UP000078383"/>
    </source>
</evidence>
<dbReference type="GO" id="GO:0006508">
    <property type="term" value="P:proteolysis"/>
    <property type="evidence" value="ECO:0007669"/>
    <property type="project" value="UniProtKB-KW"/>
</dbReference>
<organism evidence="8 9">
    <name type="scientific">[Ruminococcus] torques</name>
    <dbReference type="NCBI Taxonomy" id="33039"/>
    <lineage>
        <taxon>Bacteria</taxon>
        <taxon>Bacillati</taxon>
        <taxon>Bacillota</taxon>
        <taxon>Clostridia</taxon>
        <taxon>Lachnospirales</taxon>
        <taxon>Lachnospiraceae</taxon>
        <taxon>Mediterraneibacter</taxon>
    </lineage>
</organism>
<dbReference type="EC" id="3.4.-.-" evidence="8"/>
<evidence type="ECO:0000259" key="7">
    <source>
        <dbReference type="PROSITE" id="PS51935"/>
    </source>
</evidence>
<keyword evidence="2" id="KW-0645">Protease</keyword>
<dbReference type="Pfam" id="PF00877">
    <property type="entry name" value="NLPC_P60"/>
    <property type="match status" value="1"/>
</dbReference>
<feature type="domain" description="SH3b" evidence="6">
    <location>
        <begin position="147"/>
        <end position="212"/>
    </location>
</feature>
<feature type="coiled-coil region" evidence="5">
    <location>
        <begin position="220"/>
        <end position="249"/>
    </location>
</feature>
<dbReference type="InterPro" id="IPR000064">
    <property type="entry name" value="NLP_P60_dom"/>
</dbReference>
<comment type="similarity">
    <text evidence="1">Belongs to the peptidase C40 family.</text>
</comment>
<dbReference type="SMART" id="SM00287">
    <property type="entry name" value="SH3b"/>
    <property type="match status" value="2"/>
</dbReference>
<dbReference type="PANTHER" id="PTHR47053">
    <property type="entry name" value="MUREIN DD-ENDOPEPTIDASE MEPH-RELATED"/>
    <property type="match status" value="1"/>
</dbReference>
<dbReference type="AlphaFoldDB" id="A0A173VRL7"/>
<evidence type="ECO:0000256" key="1">
    <source>
        <dbReference type="ARBA" id="ARBA00007074"/>
    </source>
</evidence>
<keyword evidence="5" id="KW-0175">Coiled coil</keyword>
<protein>
    <submittedName>
        <fullName evidence="8">Probable endopeptidase Spr</fullName>
        <ecNumber evidence="8">3.4.-.-</ecNumber>
    </submittedName>
</protein>
<evidence type="ECO:0000259" key="6">
    <source>
        <dbReference type="PROSITE" id="PS51781"/>
    </source>
</evidence>
<dbReference type="InterPro" id="IPR038765">
    <property type="entry name" value="Papain-like_cys_pep_sf"/>
</dbReference>
<dbReference type="InterPro" id="IPR003646">
    <property type="entry name" value="SH3-like_bac-type"/>
</dbReference>
<dbReference type="PROSITE" id="PS51781">
    <property type="entry name" value="SH3B"/>
    <property type="match status" value="1"/>
</dbReference>
<proteinExistence type="inferred from homology"/>
<dbReference type="OrthoDB" id="9808890at2"/>
<dbReference type="Pfam" id="PF08239">
    <property type="entry name" value="SH3_3"/>
    <property type="match status" value="1"/>
</dbReference>
<dbReference type="Gene3D" id="3.90.1720.10">
    <property type="entry name" value="endopeptidase domain like (from Nostoc punctiforme)"/>
    <property type="match status" value="1"/>
</dbReference>